<dbReference type="Proteomes" id="UP000700732">
    <property type="component" value="Unassembled WGS sequence"/>
</dbReference>
<sequence>MLKTTKKPTRKTAPKMIAVIKNGMTEREMDESEEAWANHQGPYMTLAEVLAIEKAKQAKSLNGPGAGPNTDFIV</sequence>
<reference evidence="1 2" key="1">
    <citation type="submission" date="2019-06" db="EMBL/GenBank/DDBJ databases">
        <title>Spirosoma utsteinense sp. nov. isolated from Antarctic ice-free soils.</title>
        <authorList>
            <person name="Tahon G."/>
        </authorList>
    </citation>
    <scope>NUCLEOTIDE SEQUENCE [LARGE SCALE GENOMIC DNA]</scope>
    <source>
        <strain evidence="1 2">LMG 31447</strain>
    </source>
</reference>
<proteinExistence type="predicted"/>
<keyword evidence="2" id="KW-1185">Reference proteome</keyword>
<evidence type="ECO:0000313" key="1">
    <source>
        <dbReference type="EMBL" id="MBC3795225.1"/>
    </source>
</evidence>
<dbReference type="RefSeq" id="WP_186742437.1">
    <property type="nucleotide sequence ID" value="NZ_VFIA01000095.1"/>
</dbReference>
<accession>A0ABR6WFA0</accession>
<gene>
    <name evidence="1" type="ORF">FH603_5760</name>
</gene>
<protein>
    <submittedName>
        <fullName evidence="1">Uncharacterized protein</fullName>
    </submittedName>
</protein>
<comment type="caution">
    <text evidence="1">The sequence shown here is derived from an EMBL/GenBank/DDBJ whole genome shotgun (WGS) entry which is preliminary data.</text>
</comment>
<name>A0ABR6WFA0_9BACT</name>
<organism evidence="1 2">
    <name type="scientific">Spirosoma utsteinense</name>
    <dbReference type="NCBI Taxonomy" id="2585773"/>
    <lineage>
        <taxon>Bacteria</taxon>
        <taxon>Pseudomonadati</taxon>
        <taxon>Bacteroidota</taxon>
        <taxon>Cytophagia</taxon>
        <taxon>Cytophagales</taxon>
        <taxon>Cytophagaceae</taxon>
        <taxon>Spirosoma</taxon>
    </lineage>
</organism>
<evidence type="ECO:0000313" key="2">
    <source>
        <dbReference type="Proteomes" id="UP000700732"/>
    </source>
</evidence>
<dbReference type="EMBL" id="VFIA01000095">
    <property type="protein sequence ID" value="MBC3795225.1"/>
    <property type="molecule type" value="Genomic_DNA"/>
</dbReference>